<evidence type="ECO:0000256" key="3">
    <source>
        <dbReference type="ARBA" id="ARBA00022481"/>
    </source>
</evidence>
<evidence type="ECO:0000256" key="9">
    <source>
        <dbReference type="ARBA" id="ARBA00029447"/>
    </source>
</evidence>
<keyword evidence="2" id="KW-1003">Cell membrane</keyword>
<dbReference type="CDD" id="cd11386">
    <property type="entry name" value="MCP_signal"/>
    <property type="match status" value="1"/>
</dbReference>
<feature type="domain" description="Methyl-accepting transducer" evidence="12">
    <location>
        <begin position="295"/>
        <end position="531"/>
    </location>
</feature>
<evidence type="ECO:0000256" key="11">
    <source>
        <dbReference type="SAM" id="Phobius"/>
    </source>
</evidence>
<protein>
    <submittedName>
        <fullName evidence="14">Methyl-accepting chemotaxis sensory transducer</fullName>
    </submittedName>
</protein>
<dbReference type="PROSITE" id="PS50885">
    <property type="entry name" value="HAMP"/>
    <property type="match status" value="1"/>
</dbReference>
<evidence type="ECO:0000256" key="10">
    <source>
        <dbReference type="PROSITE-ProRule" id="PRU00284"/>
    </source>
</evidence>
<dbReference type="Pfam" id="PF00672">
    <property type="entry name" value="HAMP"/>
    <property type="match status" value="1"/>
</dbReference>
<keyword evidence="5 11" id="KW-0812">Transmembrane</keyword>
<dbReference type="FunFam" id="1.10.287.950:FF:000001">
    <property type="entry name" value="Methyl-accepting chemotaxis sensory transducer"/>
    <property type="match status" value="1"/>
</dbReference>
<feature type="domain" description="HAMP" evidence="13">
    <location>
        <begin position="237"/>
        <end position="290"/>
    </location>
</feature>
<dbReference type="SMART" id="SM00283">
    <property type="entry name" value="MA"/>
    <property type="match status" value="1"/>
</dbReference>
<dbReference type="InterPro" id="IPR004089">
    <property type="entry name" value="MCPsignal_dom"/>
</dbReference>
<dbReference type="InterPro" id="IPR003122">
    <property type="entry name" value="Tar_rcpt_lig-bd"/>
</dbReference>
<keyword evidence="6 11" id="KW-1133">Transmembrane helix</keyword>
<evidence type="ECO:0000259" key="13">
    <source>
        <dbReference type="PROSITE" id="PS50885"/>
    </source>
</evidence>
<evidence type="ECO:0000256" key="7">
    <source>
        <dbReference type="ARBA" id="ARBA00023136"/>
    </source>
</evidence>
<dbReference type="Gene3D" id="1.10.287.950">
    <property type="entry name" value="Methyl-accepting chemotaxis protein"/>
    <property type="match status" value="1"/>
</dbReference>
<comment type="similarity">
    <text evidence="9">Belongs to the methyl-accepting chemotaxis (MCP) protein family.</text>
</comment>
<keyword evidence="3" id="KW-0488">Methylation</keyword>
<dbReference type="GO" id="GO:0005886">
    <property type="term" value="C:plasma membrane"/>
    <property type="evidence" value="ECO:0007669"/>
    <property type="project" value="UniProtKB-SubCell"/>
</dbReference>
<name>G3LGW8_9PSED</name>
<evidence type="ECO:0000256" key="2">
    <source>
        <dbReference type="ARBA" id="ARBA00022475"/>
    </source>
</evidence>
<dbReference type="GO" id="GO:0007165">
    <property type="term" value="P:signal transduction"/>
    <property type="evidence" value="ECO:0007669"/>
    <property type="project" value="UniProtKB-KW"/>
</dbReference>
<keyword evidence="4" id="KW-0145">Chemotaxis</keyword>
<evidence type="ECO:0000256" key="1">
    <source>
        <dbReference type="ARBA" id="ARBA00004651"/>
    </source>
</evidence>
<feature type="transmembrane region" description="Helical" evidence="11">
    <location>
        <begin position="216"/>
        <end position="240"/>
    </location>
</feature>
<evidence type="ECO:0000313" key="14">
    <source>
        <dbReference type="EMBL" id="AEO27361.1"/>
    </source>
</evidence>
<proteinExistence type="inferred from homology"/>
<keyword evidence="7 11" id="KW-0472">Membrane</keyword>
<organism evidence="14">
    <name type="scientific">Pseudomonas sp. 19-rlim</name>
    <dbReference type="NCBI Taxonomy" id="1084570"/>
    <lineage>
        <taxon>Bacteria</taxon>
        <taxon>Pseudomonadati</taxon>
        <taxon>Pseudomonadota</taxon>
        <taxon>Gammaproteobacteria</taxon>
        <taxon>Pseudomonadales</taxon>
        <taxon>Pseudomonadaceae</taxon>
        <taxon>Pseudomonas</taxon>
    </lineage>
</organism>
<feature type="transmembrane region" description="Helical" evidence="11">
    <location>
        <begin position="12"/>
        <end position="32"/>
    </location>
</feature>
<dbReference type="PROSITE" id="PS51257">
    <property type="entry name" value="PROKAR_LIPOPROTEIN"/>
    <property type="match status" value="1"/>
</dbReference>
<dbReference type="SMART" id="SM00304">
    <property type="entry name" value="HAMP"/>
    <property type="match status" value="1"/>
</dbReference>
<dbReference type="PANTHER" id="PTHR32089">
    <property type="entry name" value="METHYL-ACCEPTING CHEMOTAXIS PROTEIN MCPB"/>
    <property type="match status" value="1"/>
</dbReference>
<sequence>MNLLSVRTKLFLLIIISILSIGCVSLAGWVGLQRVVSAMHSISEQNLEAVRLVGIIRSSRLEAIVSVQEGAAWKIDRFESLFDDEHELILEGRSVFESILERFGESSRSAALAYEQYDQLPKTTAQAELWAAIKPMWEDFSLNDERQIELTRELSSVDDWPTFRARFREYETYASRWAISYASLDIPLNQLASASVEDADLAQADARQAVRVATQVTIAAVVIAAILLCVIGVTIARSILKPLDSMRSVISAIAEQNNFVTRAPVSGRDELAKTASSLNTLLEQVQSSLREVRDSAIVIDESSKQAADIASKVASSSQLQNETAQSMASAIDQMLGNIAQTHDGAREALDRSELANSAATAGAGVIGRSAQEMRHIAQEIEETGKIVTALEVDSSNISSIVQVIQAIADQTNLLALNAAIEAARAGEQGRGFAVVADEVRSLAQRTSISAQEIADKVVAMQRSTSLTVASMQAVMASAEGGRRLSEEAARHIDEIRDCTTLAARFIEQVSAAIAEQNTAASHISQRVEAVSRMSEENCNAGGLSASISQDLDHAANSLRQTVERFKL</sequence>
<reference evidence="14" key="1">
    <citation type="submission" date="2011-07" db="EMBL/GenBank/DDBJ databases">
        <title>Biodegradation of r-limonene and other terpenes by Pseudomonas sp. strain 19-rlim.</title>
        <authorList>
            <person name="Eaton R.W."/>
        </authorList>
    </citation>
    <scope>NUCLEOTIDE SEQUENCE</scope>
    <source>
        <strain evidence="14">19-rlim</strain>
    </source>
</reference>
<dbReference type="GO" id="GO:0006935">
    <property type="term" value="P:chemotaxis"/>
    <property type="evidence" value="ECO:0007669"/>
    <property type="project" value="UniProtKB-KW"/>
</dbReference>
<dbReference type="InterPro" id="IPR003660">
    <property type="entry name" value="HAMP_dom"/>
</dbReference>
<dbReference type="EMBL" id="JN379031">
    <property type="protein sequence ID" value="AEO27361.1"/>
    <property type="molecule type" value="Genomic_DNA"/>
</dbReference>
<dbReference type="CDD" id="cd06225">
    <property type="entry name" value="HAMP"/>
    <property type="match status" value="1"/>
</dbReference>
<dbReference type="PROSITE" id="PS50111">
    <property type="entry name" value="CHEMOTAXIS_TRANSDUC_2"/>
    <property type="match status" value="1"/>
</dbReference>
<dbReference type="Pfam" id="PF02203">
    <property type="entry name" value="TarH"/>
    <property type="match status" value="1"/>
</dbReference>
<dbReference type="AlphaFoldDB" id="G3LGW8"/>
<dbReference type="SUPFAM" id="SSF58104">
    <property type="entry name" value="Methyl-accepting chemotaxis protein (MCP) signaling domain"/>
    <property type="match status" value="1"/>
</dbReference>
<evidence type="ECO:0000259" key="12">
    <source>
        <dbReference type="PROSITE" id="PS50111"/>
    </source>
</evidence>
<keyword evidence="8 10" id="KW-0807">Transducer</keyword>
<dbReference type="Pfam" id="PF00015">
    <property type="entry name" value="MCPsignal"/>
    <property type="match status" value="1"/>
</dbReference>
<evidence type="ECO:0000256" key="6">
    <source>
        <dbReference type="ARBA" id="ARBA00022989"/>
    </source>
</evidence>
<dbReference type="PANTHER" id="PTHR32089:SF119">
    <property type="entry name" value="METHYL-ACCEPTING CHEMOTAXIS PROTEIN CTPL"/>
    <property type="match status" value="1"/>
</dbReference>
<evidence type="ECO:0000256" key="8">
    <source>
        <dbReference type="ARBA" id="ARBA00023224"/>
    </source>
</evidence>
<accession>G3LGW8</accession>
<evidence type="ECO:0000256" key="5">
    <source>
        <dbReference type="ARBA" id="ARBA00022692"/>
    </source>
</evidence>
<evidence type="ECO:0000256" key="4">
    <source>
        <dbReference type="ARBA" id="ARBA00022500"/>
    </source>
</evidence>
<comment type="subcellular location">
    <subcellularLocation>
        <location evidence="1">Cell membrane</location>
        <topology evidence="1">Multi-pass membrane protein</topology>
    </subcellularLocation>
</comment>